<organism evidence="6 7">
    <name type="scientific">Qipengyuania profundimaris</name>
    <dbReference type="NCBI Taxonomy" id="3067652"/>
    <lineage>
        <taxon>Bacteria</taxon>
        <taxon>Pseudomonadati</taxon>
        <taxon>Pseudomonadota</taxon>
        <taxon>Alphaproteobacteria</taxon>
        <taxon>Sphingomonadales</taxon>
        <taxon>Erythrobacteraceae</taxon>
        <taxon>Qipengyuania</taxon>
    </lineage>
</organism>
<name>A0ABT9HS64_9SPHN</name>
<accession>A0ABT9HS64</accession>
<feature type="transmembrane region" description="Helical" evidence="4">
    <location>
        <begin position="256"/>
        <end position="275"/>
    </location>
</feature>
<sequence>MLSTDADQPAALQSARFLWLYALAAAGGAVAYVPFLTILLPERIAAFSGQEKVETLAYGAFAGAIAASLANIGFGWASDRTASRRPWIYTGLVLSSILIVAMREVDSLTTLLVMLVCWQIALNMMLGPLSAWAGDHVPDAQKGFLGGLLAFAPALGALSAAIVTIPGLAEADMRLIIVALLVATMVLPVMLFGKPRPMPQLMETDATPEPRPATGRITIARMWLARLLVQIAEAALFAFLLFWFRSIDEAVTDNDTALVFAIVLGLSVPLALLAGRWSDRGNRPFRPLTLGAGLGAVGLVAMAAADDLSTGIAGYILFGLATSVFLALHSAQTLRVLPKPRTRGRDLGLFNLTNTVPSLIMPWLTLAMVPVLGFSALFLLLAVLCAVACVILWTIQRR</sequence>
<comment type="caution">
    <text evidence="6">The sequence shown here is derived from an EMBL/GenBank/DDBJ whole genome shotgun (WGS) entry which is preliminary data.</text>
</comment>
<dbReference type="SUPFAM" id="SSF103473">
    <property type="entry name" value="MFS general substrate transporter"/>
    <property type="match status" value="1"/>
</dbReference>
<evidence type="ECO:0000256" key="4">
    <source>
        <dbReference type="SAM" id="Phobius"/>
    </source>
</evidence>
<dbReference type="EMBL" id="JAVAIM010000001">
    <property type="protein sequence ID" value="MDP4575985.1"/>
    <property type="molecule type" value="Genomic_DNA"/>
</dbReference>
<feature type="transmembrane region" description="Helical" evidence="4">
    <location>
        <begin position="144"/>
        <end position="169"/>
    </location>
</feature>
<keyword evidence="2 4" id="KW-1133">Transmembrane helix</keyword>
<feature type="transmembrane region" description="Helical" evidence="4">
    <location>
        <begin position="375"/>
        <end position="395"/>
    </location>
</feature>
<keyword evidence="3 4" id="KW-0472">Membrane</keyword>
<protein>
    <submittedName>
        <fullName evidence="6">MFS transporter</fullName>
    </submittedName>
</protein>
<dbReference type="InterPro" id="IPR020846">
    <property type="entry name" value="MFS_dom"/>
</dbReference>
<dbReference type="PANTHER" id="PTHR23528:SF1">
    <property type="entry name" value="MAJOR FACILITATOR SUPERFAMILY (MFS) PROFILE DOMAIN-CONTAINING PROTEIN"/>
    <property type="match status" value="1"/>
</dbReference>
<dbReference type="InterPro" id="IPR011701">
    <property type="entry name" value="MFS"/>
</dbReference>
<evidence type="ECO:0000313" key="7">
    <source>
        <dbReference type="Proteomes" id="UP001240639"/>
    </source>
</evidence>
<proteinExistence type="predicted"/>
<evidence type="ECO:0000256" key="2">
    <source>
        <dbReference type="ARBA" id="ARBA00022989"/>
    </source>
</evidence>
<feature type="transmembrane region" description="Helical" evidence="4">
    <location>
        <begin position="55"/>
        <end position="74"/>
    </location>
</feature>
<dbReference type="PANTHER" id="PTHR23528">
    <property type="match status" value="1"/>
</dbReference>
<feature type="transmembrane region" description="Helical" evidence="4">
    <location>
        <begin position="86"/>
        <end position="102"/>
    </location>
</feature>
<dbReference type="Gene3D" id="1.20.1250.20">
    <property type="entry name" value="MFS general substrate transporter like domains"/>
    <property type="match status" value="2"/>
</dbReference>
<evidence type="ECO:0000256" key="1">
    <source>
        <dbReference type="ARBA" id="ARBA00022692"/>
    </source>
</evidence>
<keyword evidence="1 4" id="KW-0812">Transmembrane</keyword>
<feature type="transmembrane region" description="Helical" evidence="4">
    <location>
        <begin position="349"/>
        <end position="369"/>
    </location>
</feature>
<feature type="domain" description="Major facilitator superfamily (MFS) profile" evidence="5">
    <location>
        <begin position="1"/>
        <end position="398"/>
    </location>
</feature>
<dbReference type="PROSITE" id="PS50850">
    <property type="entry name" value="MFS"/>
    <property type="match status" value="1"/>
</dbReference>
<evidence type="ECO:0000256" key="3">
    <source>
        <dbReference type="ARBA" id="ARBA00023136"/>
    </source>
</evidence>
<dbReference type="Proteomes" id="UP001240639">
    <property type="component" value="Unassembled WGS sequence"/>
</dbReference>
<evidence type="ECO:0000313" key="6">
    <source>
        <dbReference type="EMBL" id="MDP4575985.1"/>
    </source>
</evidence>
<dbReference type="InterPro" id="IPR036259">
    <property type="entry name" value="MFS_trans_sf"/>
</dbReference>
<feature type="transmembrane region" description="Helical" evidence="4">
    <location>
        <begin position="108"/>
        <end position="132"/>
    </location>
</feature>
<dbReference type="RefSeq" id="WP_305933212.1">
    <property type="nucleotide sequence ID" value="NZ_JAVAIM010000001.1"/>
</dbReference>
<feature type="transmembrane region" description="Helical" evidence="4">
    <location>
        <begin position="311"/>
        <end position="328"/>
    </location>
</feature>
<feature type="transmembrane region" description="Helical" evidence="4">
    <location>
        <begin position="18"/>
        <end position="40"/>
    </location>
</feature>
<evidence type="ECO:0000259" key="5">
    <source>
        <dbReference type="PROSITE" id="PS50850"/>
    </source>
</evidence>
<feature type="transmembrane region" description="Helical" evidence="4">
    <location>
        <begin position="175"/>
        <end position="193"/>
    </location>
</feature>
<keyword evidence="7" id="KW-1185">Reference proteome</keyword>
<feature type="transmembrane region" description="Helical" evidence="4">
    <location>
        <begin position="223"/>
        <end position="244"/>
    </location>
</feature>
<gene>
    <name evidence="6" type="ORF">Q9K02_12610</name>
</gene>
<dbReference type="Pfam" id="PF07690">
    <property type="entry name" value="MFS_1"/>
    <property type="match status" value="1"/>
</dbReference>
<reference evidence="6 7" key="1">
    <citation type="submission" date="2023-08" db="EMBL/GenBank/DDBJ databases">
        <title>genomic of G39.</title>
        <authorList>
            <person name="Wang Y."/>
        </authorList>
    </citation>
    <scope>NUCLEOTIDE SEQUENCE [LARGE SCALE GENOMIC DNA]</scope>
    <source>
        <strain evidence="6 7">G39</strain>
    </source>
</reference>
<feature type="transmembrane region" description="Helical" evidence="4">
    <location>
        <begin position="287"/>
        <end position="305"/>
    </location>
</feature>